<reference evidence="2" key="1">
    <citation type="journal article" date="2015" name="Nature">
        <title>Complex archaea that bridge the gap between prokaryotes and eukaryotes.</title>
        <authorList>
            <person name="Spang A."/>
            <person name="Saw J.H."/>
            <person name="Jorgensen S.L."/>
            <person name="Zaremba-Niedzwiedzka K."/>
            <person name="Martijn J."/>
            <person name="Lind A.E."/>
            <person name="van Eijk R."/>
            <person name="Schleper C."/>
            <person name="Guy L."/>
            <person name="Ettema T.J."/>
        </authorList>
    </citation>
    <scope>NUCLEOTIDE SEQUENCE</scope>
</reference>
<accession>A0A0F9SMC2</accession>
<comment type="caution">
    <text evidence="2">The sequence shown here is derived from an EMBL/GenBank/DDBJ whole genome shotgun (WGS) entry which is preliminary data.</text>
</comment>
<evidence type="ECO:0000313" key="2">
    <source>
        <dbReference type="EMBL" id="KKN63517.1"/>
    </source>
</evidence>
<sequence length="114" mass="12887">MKDQNKEYSKPLHPKHPDSTFKSVKEYNKAYNEWRKRPAVCVDIGTIGSIKGLPAKQIMDLWVNTKTLIYDGSKGQAPILLDTHDKQLAKLVDISTLPPEELEKVLKTAKATKL</sequence>
<evidence type="ECO:0000256" key="1">
    <source>
        <dbReference type="SAM" id="MobiDB-lite"/>
    </source>
</evidence>
<protein>
    <submittedName>
        <fullName evidence="2">Uncharacterized protein</fullName>
    </submittedName>
</protein>
<proteinExistence type="predicted"/>
<organism evidence="2">
    <name type="scientific">marine sediment metagenome</name>
    <dbReference type="NCBI Taxonomy" id="412755"/>
    <lineage>
        <taxon>unclassified sequences</taxon>
        <taxon>metagenomes</taxon>
        <taxon>ecological metagenomes</taxon>
    </lineage>
</organism>
<dbReference type="EMBL" id="LAZR01000587">
    <property type="protein sequence ID" value="KKN63517.1"/>
    <property type="molecule type" value="Genomic_DNA"/>
</dbReference>
<dbReference type="AlphaFoldDB" id="A0A0F9SMC2"/>
<feature type="region of interest" description="Disordered" evidence="1">
    <location>
        <begin position="1"/>
        <end position="20"/>
    </location>
</feature>
<name>A0A0F9SMC2_9ZZZZ</name>
<gene>
    <name evidence="2" type="ORF">LCGC14_0501070</name>
</gene>